<protein>
    <submittedName>
        <fullName evidence="1">Uncharacterized protein</fullName>
    </submittedName>
</protein>
<gene>
    <name evidence="1" type="ORF">MLD38_028038</name>
</gene>
<organism evidence="1 2">
    <name type="scientific">Melastoma candidum</name>
    <dbReference type="NCBI Taxonomy" id="119954"/>
    <lineage>
        <taxon>Eukaryota</taxon>
        <taxon>Viridiplantae</taxon>
        <taxon>Streptophyta</taxon>
        <taxon>Embryophyta</taxon>
        <taxon>Tracheophyta</taxon>
        <taxon>Spermatophyta</taxon>
        <taxon>Magnoliopsida</taxon>
        <taxon>eudicotyledons</taxon>
        <taxon>Gunneridae</taxon>
        <taxon>Pentapetalae</taxon>
        <taxon>rosids</taxon>
        <taxon>malvids</taxon>
        <taxon>Myrtales</taxon>
        <taxon>Melastomataceae</taxon>
        <taxon>Melastomatoideae</taxon>
        <taxon>Melastomateae</taxon>
        <taxon>Melastoma</taxon>
    </lineage>
</organism>
<keyword evidence="2" id="KW-1185">Reference proteome</keyword>
<accession>A0ACB9MZY2</accession>
<evidence type="ECO:0000313" key="2">
    <source>
        <dbReference type="Proteomes" id="UP001057402"/>
    </source>
</evidence>
<reference evidence="2" key="1">
    <citation type="journal article" date="2023" name="Front. Plant Sci.">
        <title>Chromosomal-level genome assembly of Melastoma candidum provides insights into trichome evolution.</title>
        <authorList>
            <person name="Zhong Y."/>
            <person name="Wu W."/>
            <person name="Sun C."/>
            <person name="Zou P."/>
            <person name="Liu Y."/>
            <person name="Dai S."/>
            <person name="Zhou R."/>
        </authorList>
    </citation>
    <scope>NUCLEOTIDE SEQUENCE [LARGE SCALE GENOMIC DNA]</scope>
</reference>
<comment type="caution">
    <text evidence="1">The sequence shown here is derived from an EMBL/GenBank/DDBJ whole genome shotgun (WGS) entry which is preliminary data.</text>
</comment>
<evidence type="ECO:0000313" key="1">
    <source>
        <dbReference type="EMBL" id="KAI4329678.1"/>
    </source>
</evidence>
<name>A0ACB9MZY2_9MYRT</name>
<dbReference type="Proteomes" id="UP001057402">
    <property type="component" value="Chromosome 8"/>
</dbReference>
<proteinExistence type="predicted"/>
<dbReference type="EMBL" id="CM042887">
    <property type="protein sequence ID" value="KAI4329678.1"/>
    <property type="molecule type" value="Genomic_DNA"/>
</dbReference>
<sequence length="1050" mass="116056">MATKLVQTLADDNPDLRKQIGCMTGIFQLFDRQQLVAGRRYGHRRLLLPANPRFSNGSVDREYNGTYLHRHADEPNHFVGPNERQQFSTESSRASITSSCSSSLSSWECGISAQPELSPLDSAVFSEALSSDPVPKQSGSSSPNLGRKSMGLRDVVKDSMYREAGRGSLQVKPKEPRKADYRNGLVDMDNVPADIKESLKALAKLRESQGYCNDARQLPRSSSTRDQSCQLLTKDAPRFSYDGREQMHNRFSFESRDTIKSSMKLKELPRLSFDNSEGSFQSLHSSANSNVVQKSTEKAIGVSNEKRPPSVVAKLMGLEALPVPSSANENTPLGSKKPDMVESFSPFLRASKRNEMNGHIRGSSTPGGSLKEPESPRWRNPDGTIRPMPRVANESAPWRQTDGNRNPQKPGQKSVKVLQKTGDGAPSVYGEIEKRLKDLEFKQSGKDLRALKQILEAIQAKGLLETRKEDQVADFGIDINTVRKSRQISRLEMHQLMHGNHSTASTSRGSEDVRAFESRIVIIKPSKLIEKDGFVDSSIIPIEDLSDLCRLQAGVPADTRKSLADWRIVRDQAPKPTRKESMGTPDRKINSRNGKPNQISSGSQSIPKENYTLPKNSSSVSPRLQQKKLELERRARPPSPPSYANKSKRISNRKACEVASSGGRNRVKHSNPTPCEDLMSEVSNDSRTPSYQGDDISVHSDGTNFLGMKLDIEDTSQNPSAGSVQLSESKSMQMDASNPLLDDDEAFPEFPTAAPEHHSPVSVLDLLVHVEDDPAPVKMMQNSFRGISAHVSSHDLSEDPLDVKIDVINPPPAPEINGKKLQNIERLVQKLRRVNSTHDEESTDYIASLCENSDPDHRYISEILLASGLLLRDLGSGPATFQLHSSGQAINPELFFVLEQTKSSGTVKEVPNKIHRKLIFDAVNEILTDKLTSMGIPEGPLSTNVGSLARKTLKAQKLLKELCTEIEMVDSKDPCTLLNSSGEDDDGLKGIPWEDAVRRTGSWTEFWVERSGLVLGIERLIFKDLVSETLVGLGTGARIKPSRRRALFGS</sequence>